<evidence type="ECO:0000313" key="3">
    <source>
        <dbReference type="Proteomes" id="UP000011713"/>
    </source>
</evidence>
<protein>
    <submittedName>
        <fullName evidence="2">Uncharacterized protein</fullName>
    </submittedName>
</protein>
<dbReference type="VEuPathDB" id="FungiDB:HpaG802417"/>
<reference evidence="2" key="2">
    <citation type="submission" date="2015-06" db="UniProtKB">
        <authorList>
            <consortium name="EnsemblProtists"/>
        </authorList>
    </citation>
    <scope>IDENTIFICATION</scope>
    <source>
        <strain evidence="2">Emoy2</strain>
    </source>
</reference>
<proteinExistence type="predicted"/>
<dbReference type="AlphaFoldDB" id="M4B815"/>
<dbReference type="eggNOG" id="ENOG502S5HT">
    <property type="taxonomic scope" value="Eukaryota"/>
</dbReference>
<reference evidence="3" key="1">
    <citation type="journal article" date="2010" name="Science">
        <title>Signatures of adaptation to obligate biotrophy in the Hyaloperonospora arabidopsidis genome.</title>
        <authorList>
            <person name="Baxter L."/>
            <person name="Tripathy S."/>
            <person name="Ishaque N."/>
            <person name="Boot N."/>
            <person name="Cabral A."/>
            <person name="Kemen E."/>
            <person name="Thines M."/>
            <person name="Ah-Fong A."/>
            <person name="Anderson R."/>
            <person name="Badejoko W."/>
            <person name="Bittner-Eddy P."/>
            <person name="Boore J.L."/>
            <person name="Chibucos M.C."/>
            <person name="Coates M."/>
            <person name="Dehal P."/>
            <person name="Delehaunty K."/>
            <person name="Dong S."/>
            <person name="Downton P."/>
            <person name="Dumas B."/>
            <person name="Fabro G."/>
            <person name="Fronick C."/>
            <person name="Fuerstenberg S.I."/>
            <person name="Fulton L."/>
            <person name="Gaulin E."/>
            <person name="Govers F."/>
            <person name="Hughes L."/>
            <person name="Humphray S."/>
            <person name="Jiang R.H."/>
            <person name="Judelson H."/>
            <person name="Kamoun S."/>
            <person name="Kyung K."/>
            <person name="Meijer H."/>
            <person name="Minx P."/>
            <person name="Morris P."/>
            <person name="Nelson J."/>
            <person name="Phuntumart V."/>
            <person name="Qutob D."/>
            <person name="Rehmany A."/>
            <person name="Rougon-Cardoso A."/>
            <person name="Ryden P."/>
            <person name="Torto-Alalibo T."/>
            <person name="Studholme D."/>
            <person name="Wang Y."/>
            <person name="Win J."/>
            <person name="Wood J."/>
            <person name="Clifton S.W."/>
            <person name="Rogers J."/>
            <person name="Van den Ackerveken G."/>
            <person name="Jones J.D."/>
            <person name="McDowell J.M."/>
            <person name="Beynon J."/>
            <person name="Tyler B.M."/>
        </authorList>
    </citation>
    <scope>NUCLEOTIDE SEQUENCE [LARGE SCALE GENOMIC DNA]</scope>
    <source>
        <strain evidence="3">Emoy2</strain>
    </source>
</reference>
<feature type="compositionally biased region" description="Basic and acidic residues" evidence="1">
    <location>
        <begin position="106"/>
        <end position="118"/>
    </location>
</feature>
<dbReference type="HOGENOM" id="CLU_102395_0_0_1"/>
<dbReference type="OMA" id="QCYTGTC"/>
<keyword evidence="3" id="KW-1185">Reference proteome</keyword>
<feature type="compositionally biased region" description="Basic and acidic residues" evidence="1">
    <location>
        <begin position="67"/>
        <end position="77"/>
    </location>
</feature>
<dbReference type="EMBL" id="JH597957">
    <property type="status" value="NOT_ANNOTATED_CDS"/>
    <property type="molecule type" value="Genomic_DNA"/>
</dbReference>
<dbReference type="EnsemblProtists" id="HpaT802417">
    <property type="protein sequence ID" value="HpaP802417"/>
    <property type="gene ID" value="HpaG802417"/>
</dbReference>
<sequence length="193" mass="22325">MSTCPQCYTGTCKRHKRQDHGKLLIKSANAESTLQKMYDQLVGSKLQKLQEDAKKDVSSQNTTAYRKNLDASRDKSMHQKHKKRFKLSSEDSNGSGLNPQALAAINDRDSDVSDDDRRPKKKKKKMKKSGSKRHKRDKDDDSDVSDDSSHDSRRRPKRSSSDRKHHRHSKSNHEKKRHKRSRSDSKSNCPIQW</sequence>
<dbReference type="InParanoid" id="M4B815"/>
<organism evidence="2 3">
    <name type="scientific">Hyaloperonospora arabidopsidis (strain Emoy2)</name>
    <name type="common">Downy mildew agent</name>
    <name type="synonym">Peronospora arabidopsidis</name>
    <dbReference type="NCBI Taxonomy" id="559515"/>
    <lineage>
        <taxon>Eukaryota</taxon>
        <taxon>Sar</taxon>
        <taxon>Stramenopiles</taxon>
        <taxon>Oomycota</taxon>
        <taxon>Peronosporomycetes</taxon>
        <taxon>Peronosporales</taxon>
        <taxon>Peronosporaceae</taxon>
        <taxon>Hyaloperonospora</taxon>
    </lineage>
</organism>
<feature type="compositionally biased region" description="Basic residues" evidence="1">
    <location>
        <begin position="119"/>
        <end position="136"/>
    </location>
</feature>
<evidence type="ECO:0000313" key="2">
    <source>
        <dbReference type="EnsemblProtists" id="HpaP802417"/>
    </source>
</evidence>
<accession>M4B815</accession>
<feature type="region of interest" description="Disordered" evidence="1">
    <location>
        <begin position="50"/>
        <end position="193"/>
    </location>
</feature>
<feature type="compositionally biased region" description="Basic residues" evidence="1">
    <location>
        <begin position="152"/>
        <end position="181"/>
    </location>
</feature>
<name>M4B815_HYAAE</name>
<dbReference type="Proteomes" id="UP000011713">
    <property type="component" value="Unassembled WGS sequence"/>
</dbReference>
<evidence type="ECO:0000256" key="1">
    <source>
        <dbReference type="SAM" id="MobiDB-lite"/>
    </source>
</evidence>